<dbReference type="RefSeq" id="WP_174582297.1">
    <property type="nucleotide sequence ID" value="NZ_CAJNOB010000045.1"/>
</dbReference>
<evidence type="ECO:0000256" key="3">
    <source>
        <dbReference type="ARBA" id="ARBA00022475"/>
    </source>
</evidence>
<comment type="subcellular location">
    <subcellularLocation>
        <location evidence="1">Cell membrane</location>
        <topology evidence="1">Multi-pass membrane protein</topology>
    </subcellularLocation>
</comment>
<sequence>MPRQPLSPPIGRSFARVREVAQTFLLLGSLAFGGPFAHVALMEQWLVKRFQWVSAEEFLQLLGAASLLPGPTSTELAMYLGARRAGILGLVVAGVCFLFPSALLVTFFAWSYVHAHTLPFLQDGLFWVRPAVLVVLVQAIEQLAPKACPTVTTLLLAAAAFGAEILGTGEPWVLLGTGLAAVAIKRISFHRKAHLFCPWVWILAFQKTPWLPLAQPAKSTLFFLFLKIGAIAFGSGYVLIGFLQTEFVHRHHWLTERHLLDAIAVGQITPGPVFTTATFIGFLLNGLPGALLGTAGIFLPSFLYVATTRRLLDLIEKNDIACDFLEGIRAASFAIITAATVSLTRSALAGPISLTIFLLVATLVWLVKINVNLLLSISLAAGILISLLRTIFLPSH</sequence>
<dbReference type="NCBIfam" id="TIGR00937">
    <property type="entry name" value="2A51"/>
    <property type="match status" value="1"/>
</dbReference>
<comment type="similarity">
    <text evidence="2">Belongs to the chromate ion transporter (CHR) (TC 2.A.51) family.</text>
</comment>
<feature type="transmembrane region" description="Helical" evidence="7">
    <location>
        <begin position="20"/>
        <end position="41"/>
    </location>
</feature>
<feature type="transmembrane region" description="Helical" evidence="7">
    <location>
        <begin position="290"/>
        <end position="307"/>
    </location>
</feature>
<dbReference type="InterPro" id="IPR014047">
    <property type="entry name" value="Chr_Tranpt_l_chain"/>
</dbReference>
<reference evidence="8" key="1">
    <citation type="submission" date="2021-02" db="EMBL/GenBank/DDBJ databases">
        <authorList>
            <person name="Cremers G."/>
            <person name="Picone N."/>
        </authorList>
    </citation>
    <scope>NUCLEOTIDE SEQUENCE</scope>
    <source>
        <strain evidence="8">PQ17</strain>
    </source>
</reference>
<dbReference type="PIRSF" id="PIRSF004810">
    <property type="entry name" value="ChrA"/>
    <property type="match status" value="1"/>
</dbReference>
<keyword evidence="6 7" id="KW-0472">Membrane</keyword>
<evidence type="ECO:0000256" key="4">
    <source>
        <dbReference type="ARBA" id="ARBA00022692"/>
    </source>
</evidence>
<gene>
    <name evidence="8" type="ORF">MPNT_50043</name>
</gene>
<keyword evidence="9" id="KW-1185">Reference proteome</keyword>
<dbReference type="PANTHER" id="PTHR33567">
    <property type="entry name" value="CHROMATE ION TRANSPORTER (EUROFUNG)"/>
    <property type="match status" value="1"/>
</dbReference>
<feature type="transmembrane region" description="Helical" evidence="7">
    <location>
        <begin position="87"/>
        <end position="112"/>
    </location>
</feature>
<accession>A0A8J2BL90</accession>
<keyword evidence="4 7" id="KW-0812">Transmembrane</keyword>
<dbReference type="EMBL" id="CAJNOB010000045">
    <property type="protein sequence ID" value="CAF0702343.1"/>
    <property type="molecule type" value="Genomic_DNA"/>
</dbReference>
<feature type="transmembrane region" description="Helical" evidence="7">
    <location>
        <begin position="347"/>
        <end position="367"/>
    </location>
</feature>
<dbReference type="PANTHER" id="PTHR33567:SF3">
    <property type="entry name" value="CHROMATE ION TRANSPORTER (EUROFUNG)"/>
    <property type="match status" value="1"/>
</dbReference>
<evidence type="ECO:0000256" key="5">
    <source>
        <dbReference type="ARBA" id="ARBA00022989"/>
    </source>
</evidence>
<evidence type="ECO:0000256" key="2">
    <source>
        <dbReference type="ARBA" id="ARBA00005262"/>
    </source>
</evidence>
<name>A0A8J2BL90_9BACT</name>
<feature type="transmembrane region" description="Helical" evidence="7">
    <location>
        <begin position="124"/>
        <end position="140"/>
    </location>
</feature>
<comment type="caution">
    <text evidence="8">The sequence shown here is derived from an EMBL/GenBank/DDBJ whole genome shotgun (WGS) entry which is preliminary data.</text>
</comment>
<dbReference type="InterPro" id="IPR003370">
    <property type="entry name" value="Chromate_transpt"/>
</dbReference>
<dbReference type="Pfam" id="PF02417">
    <property type="entry name" value="Chromate_transp"/>
    <property type="match status" value="2"/>
</dbReference>
<dbReference type="GO" id="GO:0005886">
    <property type="term" value="C:plasma membrane"/>
    <property type="evidence" value="ECO:0007669"/>
    <property type="project" value="UniProtKB-SubCell"/>
</dbReference>
<proteinExistence type="inferred from homology"/>
<evidence type="ECO:0000313" key="8">
    <source>
        <dbReference type="EMBL" id="CAF0702343.1"/>
    </source>
</evidence>
<dbReference type="Proteomes" id="UP000663859">
    <property type="component" value="Unassembled WGS sequence"/>
</dbReference>
<evidence type="ECO:0000256" key="1">
    <source>
        <dbReference type="ARBA" id="ARBA00004651"/>
    </source>
</evidence>
<keyword evidence="5 7" id="KW-1133">Transmembrane helix</keyword>
<dbReference type="AlphaFoldDB" id="A0A8J2BL90"/>
<evidence type="ECO:0000313" key="9">
    <source>
        <dbReference type="Proteomes" id="UP000663859"/>
    </source>
</evidence>
<organism evidence="8 9">
    <name type="scientific">Candidatus Methylacidithermus pantelleriae</name>
    <dbReference type="NCBI Taxonomy" id="2744239"/>
    <lineage>
        <taxon>Bacteria</taxon>
        <taxon>Pseudomonadati</taxon>
        <taxon>Verrucomicrobiota</taxon>
        <taxon>Methylacidiphilae</taxon>
        <taxon>Methylacidiphilales</taxon>
        <taxon>Methylacidiphilaceae</taxon>
        <taxon>Candidatus Methylacidithermus</taxon>
    </lineage>
</organism>
<dbReference type="GO" id="GO:0015109">
    <property type="term" value="F:chromate transmembrane transporter activity"/>
    <property type="evidence" value="ECO:0007669"/>
    <property type="project" value="InterPro"/>
</dbReference>
<keyword evidence="3" id="KW-1003">Cell membrane</keyword>
<feature type="transmembrane region" description="Helical" evidence="7">
    <location>
        <begin position="373"/>
        <end position="392"/>
    </location>
</feature>
<evidence type="ECO:0000256" key="6">
    <source>
        <dbReference type="ARBA" id="ARBA00023136"/>
    </source>
</evidence>
<feature type="transmembrane region" description="Helical" evidence="7">
    <location>
        <begin position="147"/>
        <end position="166"/>
    </location>
</feature>
<feature type="transmembrane region" description="Helical" evidence="7">
    <location>
        <begin position="221"/>
        <end position="243"/>
    </location>
</feature>
<protein>
    <submittedName>
        <fullName evidence="8">Chromate transporter</fullName>
    </submittedName>
</protein>
<evidence type="ECO:0000256" key="7">
    <source>
        <dbReference type="SAM" id="Phobius"/>
    </source>
</evidence>